<protein>
    <submittedName>
        <fullName evidence="1">Uncharacterized protein</fullName>
    </submittedName>
</protein>
<dbReference type="AlphaFoldDB" id="A0A9P9YEJ0"/>
<reference evidence="1" key="1">
    <citation type="journal article" date="2023" name="Genome Biol. Evol.">
        <title>Long-read-based Genome Assembly of Drosophila gunungcola Reveals Fewer Chemosensory Genes in Flower-breeding Species.</title>
        <authorList>
            <person name="Negi A."/>
            <person name="Liao B.Y."/>
            <person name="Yeh S.D."/>
        </authorList>
    </citation>
    <scope>NUCLEOTIDE SEQUENCE</scope>
    <source>
        <strain evidence="1">Sukarami</strain>
    </source>
</reference>
<accession>A0A9P9YEJ0</accession>
<dbReference type="EMBL" id="JAMKOV010000041">
    <property type="protein sequence ID" value="KAI8035250.1"/>
    <property type="molecule type" value="Genomic_DNA"/>
</dbReference>
<sequence>MGLALSVRYWIRPLLCRGNTFIKITQRRSE</sequence>
<proteinExistence type="predicted"/>
<organism evidence="1 2">
    <name type="scientific">Drosophila gunungcola</name>
    <name type="common">fruit fly</name>
    <dbReference type="NCBI Taxonomy" id="103775"/>
    <lineage>
        <taxon>Eukaryota</taxon>
        <taxon>Metazoa</taxon>
        <taxon>Ecdysozoa</taxon>
        <taxon>Arthropoda</taxon>
        <taxon>Hexapoda</taxon>
        <taxon>Insecta</taxon>
        <taxon>Pterygota</taxon>
        <taxon>Neoptera</taxon>
        <taxon>Endopterygota</taxon>
        <taxon>Diptera</taxon>
        <taxon>Brachycera</taxon>
        <taxon>Muscomorpha</taxon>
        <taxon>Ephydroidea</taxon>
        <taxon>Drosophilidae</taxon>
        <taxon>Drosophila</taxon>
        <taxon>Sophophora</taxon>
    </lineage>
</organism>
<evidence type="ECO:0000313" key="1">
    <source>
        <dbReference type="EMBL" id="KAI8035250.1"/>
    </source>
</evidence>
<comment type="caution">
    <text evidence="1">The sequence shown here is derived from an EMBL/GenBank/DDBJ whole genome shotgun (WGS) entry which is preliminary data.</text>
</comment>
<keyword evidence="2" id="KW-1185">Reference proteome</keyword>
<gene>
    <name evidence="1" type="ORF">M5D96_011969</name>
</gene>
<name>A0A9P9YEJ0_9MUSC</name>
<dbReference type="Proteomes" id="UP001059596">
    <property type="component" value="Unassembled WGS sequence"/>
</dbReference>
<feature type="non-terminal residue" evidence="1">
    <location>
        <position position="1"/>
    </location>
</feature>
<evidence type="ECO:0000313" key="2">
    <source>
        <dbReference type="Proteomes" id="UP001059596"/>
    </source>
</evidence>